<evidence type="ECO:0000256" key="2">
    <source>
        <dbReference type="ARBA" id="ARBA00023125"/>
    </source>
</evidence>
<dbReference type="Gene3D" id="1.10.10.60">
    <property type="entry name" value="Homeodomain-like"/>
    <property type="match status" value="1"/>
</dbReference>
<keyword evidence="1" id="KW-0805">Transcription regulation</keyword>
<evidence type="ECO:0000256" key="1">
    <source>
        <dbReference type="ARBA" id="ARBA00023015"/>
    </source>
</evidence>
<dbReference type="Gene3D" id="2.60.120.280">
    <property type="entry name" value="Regulatory protein AraC"/>
    <property type="match status" value="1"/>
</dbReference>
<dbReference type="Pfam" id="PF02311">
    <property type="entry name" value="AraC_binding"/>
    <property type="match status" value="1"/>
</dbReference>
<dbReference type="OrthoDB" id="2371670at2"/>
<dbReference type="Pfam" id="PF12833">
    <property type="entry name" value="HTH_18"/>
    <property type="match status" value="1"/>
</dbReference>
<dbReference type="PRINTS" id="PR00032">
    <property type="entry name" value="HTHARAC"/>
</dbReference>
<feature type="domain" description="HTH araC/xylS-type" evidence="4">
    <location>
        <begin position="172"/>
        <end position="272"/>
    </location>
</feature>
<dbReference type="AlphaFoldDB" id="A0A1I2BA22"/>
<dbReference type="InterPro" id="IPR018062">
    <property type="entry name" value="HTH_AraC-typ_CS"/>
</dbReference>
<dbReference type="PROSITE" id="PS01124">
    <property type="entry name" value="HTH_ARAC_FAMILY_2"/>
    <property type="match status" value="1"/>
</dbReference>
<name>A0A1I2BA22_9BACL</name>
<dbReference type="InterPro" id="IPR009057">
    <property type="entry name" value="Homeodomain-like_sf"/>
</dbReference>
<dbReference type="Proteomes" id="UP000198855">
    <property type="component" value="Unassembled WGS sequence"/>
</dbReference>
<dbReference type="RefSeq" id="WP_091187285.1">
    <property type="nucleotide sequence ID" value="NZ_FOMT01000003.1"/>
</dbReference>
<dbReference type="PANTHER" id="PTHR43280:SF2">
    <property type="entry name" value="HTH-TYPE TRANSCRIPTIONAL REGULATOR EXSA"/>
    <property type="match status" value="1"/>
</dbReference>
<sequence>MMRRVVPAFPSEPLPLQLETIGFNPDQETLDRPDGYPYFHWLQTLEGEGELTVNGQLWKMTERSGVLLAPGTAHRYEAKNGWWQTGYITFQGSLAASIVQSFGWSSAERFQWEAGSDRIPEQLYSMLAFAETGSDPSGWQSSAALYQFLTLLRTDARTANRPSMSKRLERIQVLLDWLEHEFANPEIGLADMASQLGIGERQLNERFRELFGQTAYSYLIQLRIRKAKEWLPSRPDWTVRRIGEAVGFRDASHFVSTFRQKEGMTPETYRKLYGT</sequence>
<evidence type="ECO:0000256" key="3">
    <source>
        <dbReference type="ARBA" id="ARBA00023163"/>
    </source>
</evidence>
<evidence type="ECO:0000259" key="4">
    <source>
        <dbReference type="PROSITE" id="PS01124"/>
    </source>
</evidence>
<dbReference type="SUPFAM" id="SSF46689">
    <property type="entry name" value="Homeodomain-like"/>
    <property type="match status" value="2"/>
</dbReference>
<dbReference type="SMART" id="SM00342">
    <property type="entry name" value="HTH_ARAC"/>
    <property type="match status" value="1"/>
</dbReference>
<dbReference type="GO" id="GO:0043565">
    <property type="term" value="F:sequence-specific DNA binding"/>
    <property type="evidence" value="ECO:0007669"/>
    <property type="project" value="InterPro"/>
</dbReference>
<dbReference type="InterPro" id="IPR003313">
    <property type="entry name" value="AraC-bd"/>
</dbReference>
<gene>
    <name evidence="5" type="ORF">SAMN05216378_3427</name>
</gene>
<keyword evidence="3" id="KW-0804">Transcription</keyword>
<protein>
    <submittedName>
        <fullName evidence="5">AraC-type DNA-binding protein</fullName>
    </submittedName>
</protein>
<keyword evidence="2 5" id="KW-0238">DNA-binding</keyword>
<dbReference type="PANTHER" id="PTHR43280">
    <property type="entry name" value="ARAC-FAMILY TRANSCRIPTIONAL REGULATOR"/>
    <property type="match status" value="1"/>
</dbReference>
<dbReference type="EMBL" id="FOMT01000003">
    <property type="protein sequence ID" value="SFE52748.1"/>
    <property type="molecule type" value="Genomic_DNA"/>
</dbReference>
<evidence type="ECO:0000313" key="5">
    <source>
        <dbReference type="EMBL" id="SFE52748.1"/>
    </source>
</evidence>
<dbReference type="PROSITE" id="PS00041">
    <property type="entry name" value="HTH_ARAC_FAMILY_1"/>
    <property type="match status" value="1"/>
</dbReference>
<dbReference type="GO" id="GO:0003700">
    <property type="term" value="F:DNA-binding transcription factor activity"/>
    <property type="evidence" value="ECO:0007669"/>
    <property type="project" value="InterPro"/>
</dbReference>
<organism evidence="5 6">
    <name type="scientific">Paenibacillus catalpae</name>
    <dbReference type="NCBI Taxonomy" id="1045775"/>
    <lineage>
        <taxon>Bacteria</taxon>
        <taxon>Bacillati</taxon>
        <taxon>Bacillota</taxon>
        <taxon>Bacilli</taxon>
        <taxon>Bacillales</taxon>
        <taxon>Paenibacillaceae</taxon>
        <taxon>Paenibacillus</taxon>
    </lineage>
</organism>
<dbReference type="SUPFAM" id="SSF51215">
    <property type="entry name" value="Regulatory protein AraC"/>
    <property type="match status" value="1"/>
</dbReference>
<dbReference type="InterPro" id="IPR018060">
    <property type="entry name" value="HTH_AraC"/>
</dbReference>
<dbReference type="InterPro" id="IPR020449">
    <property type="entry name" value="Tscrpt_reg_AraC-type_HTH"/>
</dbReference>
<reference evidence="6" key="1">
    <citation type="submission" date="2016-10" db="EMBL/GenBank/DDBJ databases">
        <authorList>
            <person name="Varghese N."/>
            <person name="Submissions S."/>
        </authorList>
    </citation>
    <scope>NUCLEOTIDE SEQUENCE [LARGE SCALE GENOMIC DNA]</scope>
    <source>
        <strain evidence="6">CGMCC 1.10784</strain>
    </source>
</reference>
<dbReference type="STRING" id="1045775.SAMN05216378_3427"/>
<proteinExistence type="predicted"/>
<evidence type="ECO:0000313" key="6">
    <source>
        <dbReference type="Proteomes" id="UP000198855"/>
    </source>
</evidence>
<accession>A0A1I2BA22</accession>
<keyword evidence="6" id="KW-1185">Reference proteome</keyword>
<dbReference type="InterPro" id="IPR037923">
    <property type="entry name" value="HTH-like"/>
</dbReference>